<evidence type="ECO:0000313" key="3">
    <source>
        <dbReference type="EMBL" id="PSR89099.1"/>
    </source>
</evidence>
<dbReference type="EMBL" id="NKQK01000026">
    <property type="protein sequence ID" value="PSR89099.1"/>
    <property type="molecule type" value="Genomic_DNA"/>
</dbReference>
<dbReference type="AlphaFoldDB" id="A0A2R6PCP0"/>
<evidence type="ECO:0000313" key="4">
    <source>
        <dbReference type="Proteomes" id="UP000241394"/>
    </source>
</evidence>
<dbReference type="Gramene" id="PSR89099">
    <property type="protein sequence ID" value="PSR89099"/>
    <property type="gene ID" value="CEY00_Acc29293"/>
</dbReference>
<feature type="compositionally biased region" description="Low complexity" evidence="2">
    <location>
        <begin position="128"/>
        <end position="147"/>
    </location>
</feature>
<dbReference type="GO" id="GO:0010497">
    <property type="term" value="P:plasmodesmata-mediated intercellular transport"/>
    <property type="evidence" value="ECO:0007669"/>
    <property type="project" value="InterPro"/>
</dbReference>
<dbReference type="FunCoup" id="A0A2R6PCP0">
    <property type="interactions" value="4437"/>
</dbReference>
<dbReference type="STRING" id="1590841.A0A2R6PCP0"/>
<evidence type="ECO:0000256" key="1">
    <source>
        <dbReference type="SAM" id="Coils"/>
    </source>
</evidence>
<proteinExistence type="predicted"/>
<sequence length="355" mass="39542">MYEPQHFVDLQDNAGYGDPNSWLSTEDHSPSAAALRRTHSSLSNAIATATSSNVDRVLFNDLVEIVPLVQSLIDRKAKSSFTRRGSMIYTKTPSRETLAKKIIDAKGRNVAQSIPTKKRRDHADKDQGNNASNNDDGSSDSFSIFSSRAVPTEKDREELIALREQIEDLQRKLLEKDELLKSAEISKTQMNSVHAKLEELKLQAAEKDSLIKSTQLQLSDAKIKLADKQAALEKLQWEAMQSNRKVAKLEVDLGSMQEEISSFMLLFEGLANNPSIMPAEKDYDVTPSHLNRLPPTVDWDKKEMQEMEEAREAYVAAVAAAKEKQDEDSIAVAASARLRLKLFLCPTVNLSNGSP</sequence>
<dbReference type="GO" id="GO:0008017">
    <property type="term" value="F:microtubule binding"/>
    <property type="evidence" value="ECO:0007669"/>
    <property type="project" value="InterPro"/>
</dbReference>
<reference evidence="3 4" key="1">
    <citation type="submission" date="2017-07" db="EMBL/GenBank/DDBJ databases">
        <title>An improved, manually edited Actinidia chinensis var. chinensis (kiwifruit) genome highlights the challenges associated with draft genomes and gene prediction in plants.</title>
        <authorList>
            <person name="Pilkington S."/>
            <person name="Crowhurst R."/>
            <person name="Hilario E."/>
            <person name="Nardozza S."/>
            <person name="Fraser L."/>
            <person name="Peng Y."/>
            <person name="Gunaseelan K."/>
            <person name="Simpson R."/>
            <person name="Tahir J."/>
            <person name="Deroles S."/>
            <person name="Templeton K."/>
            <person name="Luo Z."/>
            <person name="Davy M."/>
            <person name="Cheng C."/>
            <person name="Mcneilage M."/>
            <person name="Scaglione D."/>
            <person name="Liu Y."/>
            <person name="Zhang Q."/>
            <person name="Datson P."/>
            <person name="De Silva N."/>
            <person name="Gardiner S."/>
            <person name="Bassett H."/>
            <person name="Chagne D."/>
            <person name="Mccallum J."/>
            <person name="Dzierzon H."/>
            <person name="Deng C."/>
            <person name="Wang Y.-Y."/>
            <person name="Barron N."/>
            <person name="Manako K."/>
            <person name="Bowen J."/>
            <person name="Foster T."/>
            <person name="Erridge Z."/>
            <person name="Tiffin H."/>
            <person name="Waite C."/>
            <person name="Davies K."/>
            <person name="Grierson E."/>
            <person name="Laing W."/>
            <person name="Kirk R."/>
            <person name="Chen X."/>
            <person name="Wood M."/>
            <person name="Montefiori M."/>
            <person name="Brummell D."/>
            <person name="Schwinn K."/>
            <person name="Catanach A."/>
            <person name="Fullerton C."/>
            <person name="Li D."/>
            <person name="Meiyalaghan S."/>
            <person name="Nieuwenhuizen N."/>
            <person name="Read N."/>
            <person name="Prakash R."/>
            <person name="Hunter D."/>
            <person name="Zhang H."/>
            <person name="Mckenzie M."/>
            <person name="Knabel M."/>
            <person name="Harris A."/>
            <person name="Allan A."/>
            <person name="Chen A."/>
            <person name="Janssen B."/>
            <person name="Plunkett B."/>
            <person name="Dwamena C."/>
            <person name="Voogd C."/>
            <person name="Leif D."/>
            <person name="Lafferty D."/>
            <person name="Souleyre E."/>
            <person name="Varkonyi-Gasic E."/>
            <person name="Gambi F."/>
            <person name="Hanley J."/>
            <person name="Yao J.-L."/>
            <person name="Cheung J."/>
            <person name="David K."/>
            <person name="Warren B."/>
            <person name="Marsh K."/>
            <person name="Snowden K."/>
            <person name="Lin-Wang K."/>
            <person name="Brian L."/>
            <person name="Martinez-Sanchez M."/>
            <person name="Wang M."/>
            <person name="Ileperuma N."/>
            <person name="Macnee N."/>
            <person name="Campin R."/>
            <person name="Mcatee P."/>
            <person name="Drummond R."/>
            <person name="Espley R."/>
            <person name="Ireland H."/>
            <person name="Wu R."/>
            <person name="Atkinson R."/>
            <person name="Karunairetnam S."/>
            <person name="Bulley S."/>
            <person name="Chunkath S."/>
            <person name="Hanley Z."/>
            <person name="Storey R."/>
            <person name="Thrimawithana A."/>
            <person name="Thomson S."/>
            <person name="David C."/>
            <person name="Testolin R."/>
        </authorList>
    </citation>
    <scope>NUCLEOTIDE SEQUENCE [LARGE SCALE GENOMIC DNA]</scope>
    <source>
        <strain evidence="4">cv. Red5</strain>
        <tissue evidence="3">Young leaf</tissue>
    </source>
</reference>
<accession>A0A2R6PCP0</accession>
<dbReference type="Proteomes" id="UP000241394">
    <property type="component" value="Chromosome LG26"/>
</dbReference>
<gene>
    <name evidence="3" type="ORF">CEY00_Acc29293</name>
</gene>
<dbReference type="PANTHER" id="PTHR35502:SF2">
    <property type="entry name" value="PROTEIN MICROTUBULE BINDING PROTEIN 2C"/>
    <property type="match status" value="1"/>
</dbReference>
<reference evidence="4" key="2">
    <citation type="journal article" date="2018" name="BMC Genomics">
        <title>A manually annotated Actinidia chinensis var. chinensis (kiwifruit) genome highlights the challenges associated with draft genomes and gene prediction in plants.</title>
        <authorList>
            <person name="Pilkington S.M."/>
            <person name="Crowhurst R."/>
            <person name="Hilario E."/>
            <person name="Nardozza S."/>
            <person name="Fraser L."/>
            <person name="Peng Y."/>
            <person name="Gunaseelan K."/>
            <person name="Simpson R."/>
            <person name="Tahir J."/>
            <person name="Deroles S.C."/>
            <person name="Templeton K."/>
            <person name="Luo Z."/>
            <person name="Davy M."/>
            <person name="Cheng C."/>
            <person name="McNeilage M."/>
            <person name="Scaglione D."/>
            <person name="Liu Y."/>
            <person name="Zhang Q."/>
            <person name="Datson P."/>
            <person name="De Silva N."/>
            <person name="Gardiner S.E."/>
            <person name="Bassett H."/>
            <person name="Chagne D."/>
            <person name="McCallum J."/>
            <person name="Dzierzon H."/>
            <person name="Deng C."/>
            <person name="Wang Y.Y."/>
            <person name="Barron L."/>
            <person name="Manako K."/>
            <person name="Bowen J."/>
            <person name="Foster T.M."/>
            <person name="Erridge Z.A."/>
            <person name="Tiffin H."/>
            <person name="Waite C.N."/>
            <person name="Davies K.M."/>
            <person name="Grierson E.P."/>
            <person name="Laing W.A."/>
            <person name="Kirk R."/>
            <person name="Chen X."/>
            <person name="Wood M."/>
            <person name="Montefiori M."/>
            <person name="Brummell D.A."/>
            <person name="Schwinn K.E."/>
            <person name="Catanach A."/>
            <person name="Fullerton C."/>
            <person name="Li D."/>
            <person name="Meiyalaghan S."/>
            <person name="Nieuwenhuizen N."/>
            <person name="Read N."/>
            <person name="Prakash R."/>
            <person name="Hunter D."/>
            <person name="Zhang H."/>
            <person name="McKenzie M."/>
            <person name="Knabel M."/>
            <person name="Harris A."/>
            <person name="Allan A.C."/>
            <person name="Gleave A."/>
            <person name="Chen A."/>
            <person name="Janssen B.J."/>
            <person name="Plunkett B."/>
            <person name="Ampomah-Dwamena C."/>
            <person name="Voogd C."/>
            <person name="Leif D."/>
            <person name="Lafferty D."/>
            <person name="Souleyre E.J.F."/>
            <person name="Varkonyi-Gasic E."/>
            <person name="Gambi F."/>
            <person name="Hanley J."/>
            <person name="Yao J.L."/>
            <person name="Cheung J."/>
            <person name="David K.M."/>
            <person name="Warren B."/>
            <person name="Marsh K."/>
            <person name="Snowden K.C."/>
            <person name="Lin-Wang K."/>
            <person name="Brian L."/>
            <person name="Martinez-Sanchez M."/>
            <person name="Wang M."/>
            <person name="Ileperuma N."/>
            <person name="Macnee N."/>
            <person name="Campin R."/>
            <person name="McAtee P."/>
            <person name="Drummond R.S.M."/>
            <person name="Espley R.V."/>
            <person name="Ireland H.S."/>
            <person name="Wu R."/>
            <person name="Atkinson R.G."/>
            <person name="Karunairetnam S."/>
            <person name="Bulley S."/>
            <person name="Chunkath S."/>
            <person name="Hanley Z."/>
            <person name="Storey R."/>
            <person name="Thrimawithana A.H."/>
            <person name="Thomson S."/>
            <person name="David C."/>
            <person name="Testolin R."/>
            <person name="Huang H."/>
            <person name="Hellens R.P."/>
            <person name="Schaffer R.J."/>
        </authorList>
    </citation>
    <scope>NUCLEOTIDE SEQUENCE [LARGE SCALE GENOMIC DNA]</scope>
    <source>
        <strain evidence="4">cv. Red5</strain>
    </source>
</reference>
<evidence type="ECO:0000256" key="2">
    <source>
        <dbReference type="SAM" id="MobiDB-lite"/>
    </source>
</evidence>
<feature type="region of interest" description="Disordered" evidence="2">
    <location>
        <begin position="109"/>
        <end position="149"/>
    </location>
</feature>
<dbReference type="PANTHER" id="PTHR35502">
    <property type="entry name" value="PROTEIN MICROTUBULE BINDING PROTEIN 2C"/>
    <property type="match status" value="1"/>
</dbReference>
<keyword evidence="1" id="KW-0175">Coiled coil</keyword>
<dbReference type="InterPro" id="IPR040289">
    <property type="entry name" value="MBP2C"/>
</dbReference>
<protein>
    <submittedName>
        <fullName evidence="3">Spindle assembly abnormal protein</fullName>
    </submittedName>
</protein>
<keyword evidence="4" id="KW-1185">Reference proteome</keyword>
<comment type="caution">
    <text evidence="3">The sequence shown here is derived from an EMBL/GenBank/DDBJ whole genome shotgun (WGS) entry which is preliminary data.</text>
</comment>
<dbReference type="OMA" id="SMQADIS"/>
<dbReference type="InParanoid" id="A0A2R6PCP0"/>
<feature type="coiled-coil region" evidence="1">
    <location>
        <begin position="152"/>
        <end position="259"/>
    </location>
</feature>
<name>A0A2R6PCP0_ACTCC</name>
<dbReference type="OrthoDB" id="1915670at2759"/>
<organism evidence="3 4">
    <name type="scientific">Actinidia chinensis var. chinensis</name>
    <name type="common">Chinese soft-hair kiwi</name>
    <dbReference type="NCBI Taxonomy" id="1590841"/>
    <lineage>
        <taxon>Eukaryota</taxon>
        <taxon>Viridiplantae</taxon>
        <taxon>Streptophyta</taxon>
        <taxon>Embryophyta</taxon>
        <taxon>Tracheophyta</taxon>
        <taxon>Spermatophyta</taxon>
        <taxon>Magnoliopsida</taxon>
        <taxon>eudicotyledons</taxon>
        <taxon>Gunneridae</taxon>
        <taxon>Pentapetalae</taxon>
        <taxon>asterids</taxon>
        <taxon>Ericales</taxon>
        <taxon>Actinidiaceae</taxon>
        <taxon>Actinidia</taxon>
    </lineage>
</organism>